<keyword evidence="1" id="KW-0812">Transmembrane</keyword>
<organism evidence="2 3">
    <name type="scientific">Nephila pilipes</name>
    <name type="common">Giant wood spider</name>
    <name type="synonym">Nephila maculata</name>
    <dbReference type="NCBI Taxonomy" id="299642"/>
    <lineage>
        <taxon>Eukaryota</taxon>
        <taxon>Metazoa</taxon>
        <taxon>Ecdysozoa</taxon>
        <taxon>Arthropoda</taxon>
        <taxon>Chelicerata</taxon>
        <taxon>Arachnida</taxon>
        <taxon>Araneae</taxon>
        <taxon>Araneomorphae</taxon>
        <taxon>Entelegynae</taxon>
        <taxon>Araneoidea</taxon>
        <taxon>Nephilidae</taxon>
        <taxon>Nephila</taxon>
    </lineage>
</organism>
<dbReference type="Proteomes" id="UP000887013">
    <property type="component" value="Unassembled WGS sequence"/>
</dbReference>
<proteinExistence type="predicted"/>
<feature type="transmembrane region" description="Helical" evidence="1">
    <location>
        <begin position="73"/>
        <end position="95"/>
    </location>
</feature>
<dbReference type="PANTHER" id="PTHR11785">
    <property type="entry name" value="AMINO ACID TRANSPORTER"/>
    <property type="match status" value="1"/>
</dbReference>
<evidence type="ECO:0000313" key="3">
    <source>
        <dbReference type="Proteomes" id="UP000887013"/>
    </source>
</evidence>
<reference evidence="2" key="1">
    <citation type="submission" date="2020-08" db="EMBL/GenBank/DDBJ databases">
        <title>Multicomponent nature underlies the extraordinary mechanical properties of spider dragline silk.</title>
        <authorList>
            <person name="Kono N."/>
            <person name="Nakamura H."/>
            <person name="Mori M."/>
            <person name="Yoshida Y."/>
            <person name="Ohtoshi R."/>
            <person name="Malay A.D."/>
            <person name="Moran D.A.P."/>
            <person name="Tomita M."/>
            <person name="Numata K."/>
            <person name="Arakawa K."/>
        </authorList>
    </citation>
    <scope>NUCLEOTIDE SEQUENCE</scope>
</reference>
<gene>
    <name evidence="2" type="primary">SLC7A9</name>
    <name evidence="2" type="ORF">NPIL_363281</name>
</gene>
<protein>
    <submittedName>
        <fullName evidence="2">B(0,+)-type amino acid transporter 1</fullName>
    </submittedName>
</protein>
<dbReference type="PANTHER" id="PTHR11785:SF512">
    <property type="entry name" value="SOBREMESA, ISOFORM B"/>
    <property type="match status" value="1"/>
</dbReference>
<dbReference type="Gene3D" id="1.20.1740.10">
    <property type="entry name" value="Amino acid/polyamine transporter I"/>
    <property type="match status" value="1"/>
</dbReference>
<keyword evidence="1" id="KW-0472">Membrane</keyword>
<accession>A0A8X6IT25</accession>
<evidence type="ECO:0000313" key="2">
    <source>
        <dbReference type="EMBL" id="GFS58069.1"/>
    </source>
</evidence>
<dbReference type="AlphaFoldDB" id="A0A8X6IT25"/>
<feature type="transmembrane region" description="Helical" evidence="1">
    <location>
        <begin position="47"/>
        <end position="67"/>
    </location>
</feature>
<name>A0A8X6IT25_NEPPI</name>
<comment type="caution">
    <text evidence="2">The sequence shown here is derived from an EMBL/GenBank/DDBJ whole genome shotgun (WGS) entry which is preliminary data.</text>
</comment>
<dbReference type="InterPro" id="IPR050598">
    <property type="entry name" value="AminoAcid_Transporter"/>
</dbReference>
<evidence type="ECO:0000256" key="1">
    <source>
        <dbReference type="SAM" id="Phobius"/>
    </source>
</evidence>
<dbReference type="GO" id="GO:0015179">
    <property type="term" value="F:L-amino acid transmembrane transporter activity"/>
    <property type="evidence" value="ECO:0007669"/>
    <property type="project" value="TreeGrafter"/>
</dbReference>
<keyword evidence="1" id="KW-1133">Transmembrane helix</keyword>
<dbReference type="OrthoDB" id="5982228at2759"/>
<sequence>MICAGNIGGLIDFFSFVAWMFYGGTMVTVVVMRFTEKDLPRPYKVPIVIPLVMIVISAYLVLAPIIENPQVEYFYALLFLLSGLLFYIPFVHFDIRLTIMKKFTRLVQLLLNCAPSESVPG</sequence>
<feature type="transmembrane region" description="Helical" evidence="1">
    <location>
        <begin position="16"/>
        <end position="35"/>
    </location>
</feature>
<keyword evidence="3" id="KW-1185">Reference proteome</keyword>
<dbReference type="EMBL" id="BMAW01093000">
    <property type="protein sequence ID" value="GFS58069.1"/>
    <property type="molecule type" value="Genomic_DNA"/>
</dbReference>